<dbReference type="VEuPathDB" id="CryptoDB:Vbra_12880"/>
<sequence length="142" mass="15561">MDSVTPPAVARLQTWLLISADHTATPLADVEASVVLPVVGQKLHVERILQDDFAKCRAVEVAEPEKGVGDGPRDTAGAQSTECALCRLLQDEEAFLGYLVGEVRPPKNDTLSNWREQLADWKAYDFVWVSGCMLGGHCGQRR</sequence>
<gene>
    <name evidence="1" type="ORF">Vbra_12880</name>
</gene>
<organism evidence="1 2">
    <name type="scientific">Vitrella brassicaformis (strain CCMP3155)</name>
    <dbReference type="NCBI Taxonomy" id="1169540"/>
    <lineage>
        <taxon>Eukaryota</taxon>
        <taxon>Sar</taxon>
        <taxon>Alveolata</taxon>
        <taxon>Colpodellida</taxon>
        <taxon>Vitrellaceae</taxon>
        <taxon>Vitrella</taxon>
    </lineage>
</organism>
<dbReference type="AlphaFoldDB" id="A0A0G4ESF1"/>
<proteinExistence type="predicted"/>
<protein>
    <submittedName>
        <fullName evidence="1">Uncharacterized protein</fullName>
    </submittedName>
</protein>
<evidence type="ECO:0000313" key="2">
    <source>
        <dbReference type="Proteomes" id="UP000041254"/>
    </source>
</evidence>
<reference evidence="1 2" key="1">
    <citation type="submission" date="2014-11" db="EMBL/GenBank/DDBJ databases">
        <authorList>
            <person name="Zhu J."/>
            <person name="Qi W."/>
            <person name="Song R."/>
        </authorList>
    </citation>
    <scope>NUCLEOTIDE SEQUENCE [LARGE SCALE GENOMIC DNA]</scope>
</reference>
<evidence type="ECO:0000313" key="1">
    <source>
        <dbReference type="EMBL" id="CEM00611.1"/>
    </source>
</evidence>
<dbReference type="InParanoid" id="A0A0G4ESF1"/>
<dbReference type="Proteomes" id="UP000041254">
    <property type="component" value="Unassembled WGS sequence"/>
</dbReference>
<accession>A0A0G4ESF1</accession>
<keyword evidence="2" id="KW-1185">Reference proteome</keyword>
<name>A0A0G4ESF1_VITBC</name>
<dbReference type="EMBL" id="CDMY01000295">
    <property type="protein sequence ID" value="CEM00611.1"/>
    <property type="molecule type" value="Genomic_DNA"/>
</dbReference>